<dbReference type="Pfam" id="PF00126">
    <property type="entry name" value="HTH_1"/>
    <property type="match status" value="1"/>
</dbReference>
<evidence type="ECO:0000256" key="1">
    <source>
        <dbReference type="ARBA" id="ARBA00009437"/>
    </source>
</evidence>
<comment type="similarity">
    <text evidence="1">Belongs to the LysR transcriptional regulatory family.</text>
</comment>
<gene>
    <name evidence="6" type="ORF">GCM10007276_07080</name>
</gene>
<organism evidence="6 7">
    <name type="scientific">Agaricicola taiwanensis</name>
    <dbReference type="NCBI Taxonomy" id="591372"/>
    <lineage>
        <taxon>Bacteria</taxon>
        <taxon>Pseudomonadati</taxon>
        <taxon>Pseudomonadota</taxon>
        <taxon>Alphaproteobacteria</taxon>
        <taxon>Rhodobacterales</taxon>
        <taxon>Paracoccaceae</taxon>
        <taxon>Agaricicola</taxon>
    </lineage>
</organism>
<keyword evidence="4" id="KW-0804">Transcription</keyword>
<evidence type="ECO:0000259" key="5">
    <source>
        <dbReference type="PROSITE" id="PS50931"/>
    </source>
</evidence>
<dbReference type="Gene3D" id="1.10.10.10">
    <property type="entry name" value="Winged helix-like DNA-binding domain superfamily/Winged helix DNA-binding domain"/>
    <property type="match status" value="1"/>
</dbReference>
<dbReference type="GO" id="GO:0043565">
    <property type="term" value="F:sequence-specific DNA binding"/>
    <property type="evidence" value="ECO:0007669"/>
    <property type="project" value="TreeGrafter"/>
</dbReference>
<dbReference type="PROSITE" id="PS50931">
    <property type="entry name" value="HTH_LYSR"/>
    <property type="match status" value="1"/>
</dbReference>
<dbReference type="Proteomes" id="UP000602745">
    <property type="component" value="Unassembled WGS sequence"/>
</dbReference>
<evidence type="ECO:0000256" key="4">
    <source>
        <dbReference type="ARBA" id="ARBA00023163"/>
    </source>
</evidence>
<dbReference type="InterPro" id="IPR005119">
    <property type="entry name" value="LysR_subst-bd"/>
</dbReference>
<dbReference type="InterPro" id="IPR036388">
    <property type="entry name" value="WH-like_DNA-bd_sf"/>
</dbReference>
<dbReference type="PRINTS" id="PR00039">
    <property type="entry name" value="HTHLYSR"/>
</dbReference>
<reference evidence="6" key="1">
    <citation type="journal article" date="2014" name="Int. J. Syst. Evol. Microbiol.">
        <title>Complete genome sequence of Corynebacterium casei LMG S-19264T (=DSM 44701T), isolated from a smear-ripened cheese.</title>
        <authorList>
            <consortium name="US DOE Joint Genome Institute (JGI-PGF)"/>
            <person name="Walter F."/>
            <person name="Albersmeier A."/>
            <person name="Kalinowski J."/>
            <person name="Ruckert C."/>
        </authorList>
    </citation>
    <scope>NUCLEOTIDE SEQUENCE</scope>
    <source>
        <strain evidence="6">CCM 7684</strain>
    </source>
</reference>
<name>A0A8J2YD07_9RHOB</name>
<dbReference type="FunFam" id="1.10.10.10:FF:000001">
    <property type="entry name" value="LysR family transcriptional regulator"/>
    <property type="match status" value="1"/>
</dbReference>
<dbReference type="Gene3D" id="3.40.190.10">
    <property type="entry name" value="Periplasmic binding protein-like II"/>
    <property type="match status" value="2"/>
</dbReference>
<dbReference type="InterPro" id="IPR036390">
    <property type="entry name" value="WH_DNA-bd_sf"/>
</dbReference>
<accession>A0A8J2YD07</accession>
<keyword evidence="7" id="KW-1185">Reference proteome</keyword>
<dbReference type="SUPFAM" id="SSF53850">
    <property type="entry name" value="Periplasmic binding protein-like II"/>
    <property type="match status" value="1"/>
</dbReference>
<dbReference type="GO" id="GO:0003700">
    <property type="term" value="F:DNA-binding transcription factor activity"/>
    <property type="evidence" value="ECO:0007669"/>
    <property type="project" value="InterPro"/>
</dbReference>
<reference evidence="6" key="2">
    <citation type="submission" date="2020-09" db="EMBL/GenBank/DDBJ databases">
        <authorList>
            <person name="Sun Q."/>
            <person name="Sedlacek I."/>
        </authorList>
    </citation>
    <scope>NUCLEOTIDE SEQUENCE</scope>
    <source>
        <strain evidence="6">CCM 7684</strain>
    </source>
</reference>
<evidence type="ECO:0000313" key="7">
    <source>
        <dbReference type="Proteomes" id="UP000602745"/>
    </source>
</evidence>
<dbReference type="EMBL" id="BMCP01000001">
    <property type="protein sequence ID" value="GGE32397.1"/>
    <property type="molecule type" value="Genomic_DNA"/>
</dbReference>
<dbReference type="PANTHER" id="PTHR30427">
    <property type="entry name" value="TRANSCRIPTIONAL ACTIVATOR PROTEIN LYSR"/>
    <property type="match status" value="1"/>
</dbReference>
<proteinExistence type="inferred from homology"/>
<evidence type="ECO:0000256" key="3">
    <source>
        <dbReference type="ARBA" id="ARBA00023125"/>
    </source>
</evidence>
<dbReference type="InterPro" id="IPR000847">
    <property type="entry name" value="LysR_HTH_N"/>
</dbReference>
<dbReference type="AlphaFoldDB" id="A0A8J2YD07"/>
<protein>
    <submittedName>
        <fullName evidence="6">LysR family transcriptional regulator</fullName>
    </submittedName>
</protein>
<dbReference type="GO" id="GO:0010628">
    <property type="term" value="P:positive regulation of gene expression"/>
    <property type="evidence" value="ECO:0007669"/>
    <property type="project" value="TreeGrafter"/>
</dbReference>
<dbReference type="PANTHER" id="PTHR30427:SF1">
    <property type="entry name" value="TRANSCRIPTIONAL ACTIVATOR PROTEIN LYSR"/>
    <property type="match status" value="1"/>
</dbReference>
<feature type="domain" description="HTH lysR-type" evidence="5">
    <location>
        <begin position="1"/>
        <end position="58"/>
    </location>
</feature>
<dbReference type="RefSeq" id="WP_188408310.1">
    <property type="nucleotide sequence ID" value="NZ_BMCP01000001.1"/>
</dbReference>
<dbReference type="SUPFAM" id="SSF46785">
    <property type="entry name" value="Winged helix' DNA-binding domain"/>
    <property type="match status" value="1"/>
</dbReference>
<keyword evidence="2" id="KW-0805">Transcription regulation</keyword>
<comment type="caution">
    <text evidence="6">The sequence shown here is derived from an EMBL/GenBank/DDBJ whole genome shotgun (WGS) entry which is preliminary data.</text>
</comment>
<evidence type="ECO:0000313" key="6">
    <source>
        <dbReference type="EMBL" id="GGE32397.1"/>
    </source>
</evidence>
<sequence>METRDLQTFLAVAASGSITKAAEMLGRPQPSVTRTIQELEQELGFHLLHRVGRRVQLSEEGVAFEQEARRLLMSFTELAARAKAIAAGKGRILQIAATSAIGTGLLPHALARLDEGQLPQETHVGQFQPSVVAQEVRAGRAEVGFSSLPLDTPGLQVLRLYSVPDVVALQADDPLVKLDVVPLTAFAGRRIVTMLDPMRFQRHIAEALAARGVETGPVIRTNVSYAALQMVREMAVPAVIDPVTAYGLSLPGVVIRPIDGAAPFRWGVIAPQGRPVRPLAMALIDAVEAAAREKIPGLEVLDPALAGTLIVGKSVPVAADDHVKDGLPA</sequence>
<dbReference type="Pfam" id="PF03466">
    <property type="entry name" value="LysR_substrate"/>
    <property type="match status" value="1"/>
</dbReference>
<evidence type="ECO:0000256" key="2">
    <source>
        <dbReference type="ARBA" id="ARBA00023015"/>
    </source>
</evidence>
<keyword evidence="3" id="KW-0238">DNA-binding</keyword>